<feature type="compositionally biased region" description="Low complexity" evidence="1">
    <location>
        <begin position="31"/>
        <end position="45"/>
    </location>
</feature>
<dbReference type="AlphaFoldDB" id="A0A6A6ILB8"/>
<evidence type="ECO:0000256" key="1">
    <source>
        <dbReference type="SAM" id="MobiDB-lite"/>
    </source>
</evidence>
<organism evidence="2 3">
    <name type="scientific">Trematosphaeria pertusa</name>
    <dbReference type="NCBI Taxonomy" id="390896"/>
    <lineage>
        <taxon>Eukaryota</taxon>
        <taxon>Fungi</taxon>
        <taxon>Dikarya</taxon>
        <taxon>Ascomycota</taxon>
        <taxon>Pezizomycotina</taxon>
        <taxon>Dothideomycetes</taxon>
        <taxon>Pleosporomycetidae</taxon>
        <taxon>Pleosporales</taxon>
        <taxon>Massarineae</taxon>
        <taxon>Trematosphaeriaceae</taxon>
        <taxon>Trematosphaeria</taxon>
    </lineage>
</organism>
<gene>
    <name evidence="2" type="ORF">BU26DRAFT_410949</name>
</gene>
<dbReference type="Proteomes" id="UP000800094">
    <property type="component" value="Unassembled WGS sequence"/>
</dbReference>
<feature type="non-terminal residue" evidence="2">
    <location>
        <position position="1"/>
    </location>
</feature>
<proteinExistence type="predicted"/>
<dbReference type="RefSeq" id="XP_033685344.1">
    <property type="nucleotide sequence ID" value="XM_033822942.1"/>
</dbReference>
<evidence type="ECO:0000313" key="2">
    <source>
        <dbReference type="EMBL" id="KAF2250340.1"/>
    </source>
</evidence>
<sequence length="106" mass="10939">PRFLSTTPATRYPRKDTMDKDSLNPSSSEYAKSGTDDAAAGSDAAFNPDKTSPEEAEKTAEKESGGNSLNVSPGNQEVSKPRGDEEGGAQGSPRTSSSSKGSAPKS</sequence>
<feature type="compositionally biased region" description="Basic and acidic residues" evidence="1">
    <location>
        <begin position="13"/>
        <end position="22"/>
    </location>
</feature>
<feature type="compositionally biased region" description="Low complexity" evidence="1">
    <location>
        <begin position="91"/>
        <end position="106"/>
    </location>
</feature>
<evidence type="ECO:0000313" key="3">
    <source>
        <dbReference type="Proteomes" id="UP000800094"/>
    </source>
</evidence>
<protein>
    <submittedName>
        <fullName evidence="2">Uncharacterized protein</fullName>
    </submittedName>
</protein>
<dbReference type="EMBL" id="ML987194">
    <property type="protein sequence ID" value="KAF2250340.1"/>
    <property type="molecule type" value="Genomic_DNA"/>
</dbReference>
<name>A0A6A6ILB8_9PLEO</name>
<dbReference type="GeneID" id="54576272"/>
<reference evidence="2" key="1">
    <citation type="journal article" date="2020" name="Stud. Mycol.">
        <title>101 Dothideomycetes genomes: a test case for predicting lifestyles and emergence of pathogens.</title>
        <authorList>
            <person name="Haridas S."/>
            <person name="Albert R."/>
            <person name="Binder M."/>
            <person name="Bloem J."/>
            <person name="Labutti K."/>
            <person name="Salamov A."/>
            <person name="Andreopoulos B."/>
            <person name="Baker S."/>
            <person name="Barry K."/>
            <person name="Bills G."/>
            <person name="Bluhm B."/>
            <person name="Cannon C."/>
            <person name="Castanera R."/>
            <person name="Culley D."/>
            <person name="Daum C."/>
            <person name="Ezra D."/>
            <person name="Gonzalez J."/>
            <person name="Henrissat B."/>
            <person name="Kuo A."/>
            <person name="Liang C."/>
            <person name="Lipzen A."/>
            <person name="Lutzoni F."/>
            <person name="Magnuson J."/>
            <person name="Mondo S."/>
            <person name="Nolan M."/>
            <person name="Ohm R."/>
            <person name="Pangilinan J."/>
            <person name="Park H.-J."/>
            <person name="Ramirez L."/>
            <person name="Alfaro M."/>
            <person name="Sun H."/>
            <person name="Tritt A."/>
            <person name="Yoshinaga Y."/>
            <person name="Zwiers L.-H."/>
            <person name="Turgeon B."/>
            <person name="Goodwin S."/>
            <person name="Spatafora J."/>
            <person name="Crous P."/>
            <person name="Grigoriev I."/>
        </authorList>
    </citation>
    <scope>NUCLEOTIDE SEQUENCE</scope>
    <source>
        <strain evidence="2">CBS 122368</strain>
    </source>
</reference>
<feature type="non-terminal residue" evidence="2">
    <location>
        <position position="106"/>
    </location>
</feature>
<accession>A0A6A6ILB8</accession>
<feature type="compositionally biased region" description="Basic and acidic residues" evidence="1">
    <location>
        <begin position="51"/>
        <end position="64"/>
    </location>
</feature>
<feature type="region of interest" description="Disordered" evidence="1">
    <location>
        <begin position="1"/>
        <end position="106"/>
    </location>
</feature>
<feature type="compositionally biased region" description="Polar residues" evidence="1">
    <location>
        <begin position="65"/>
        <end position="78"/>
    </location>
</feature>
<keyword evidence="3" id="KW-1185">Reference proteome</keyword>
<dbReference type="PANTHER" id="PTHR42090">
    <property type="match status" value="1"/>
</dbReference>
<dbReference type="PANTHER" id="PTHR42090:SF1">
    <property type="match status" value="1"/>
</dbReference>
<dbReference type="OrthoDB" id="4220319at2759"/>